<dbReference type="SMART" id="SM00825">
    <property type="entry name" value="PKS_KS"/>
    <property type="match status" value="1"/>
</dbReference>
<dbReference type="Pfam" id="PF00550">
    <property type="entry name" value="PP-binding"/>
    <property type="match status" value="2"/>
</dbReference>
<feature type="domain" description="PKS/mFAS DH" evidence="8">
    <location>
        <begin position="970"/>
        <end position="1242"/>
    </location>
</feature>
<dbReference type="InterPro" id="IPR049551">
    <property type="entry name" value="PKS_DH_C"/>
</dbReference>
<dbReference type="InterPro" id="IPR049552">
    <property type="entry name" value="PKS_DH_N"/>
</dbReference>
<dbReference type="GO" id="GO:0031177">
    <property type="term" value="F:phosphopantetheine binding"/>
    <property type="evidence" value="ECO:0007669"/>
    <property type="project" value="InterPro"/>
</dbReference>
<dbReference type="PANTHER" id="PTHR43775:SF37">
    <property type="entry name" value="SI:DKEY-61P9.11"/>
    <property type="match status" value="1"/>
</dbReference>
<feature type="domain" description="Carrier" evidence="6">
    <location>
        <begin position="1735"/>
        <end position="1810"/>
    </location>
</feature>
<dbReference type="InterPro" id="IPR042104">
    <property type="entry name" value="PKS_dehydratase_sf"/>
</dbReference>
<dbReference type="FunFam" id="3.40.47.10:FF:000019">
    <property type="entry name" value="Polyketide synthase type I"/>
    <property type="match status" value="1"/>
</dbReference>
<accession>A0A4R2JP28</accession>
<evidence type="ECO:0000256" key="3">
    <source>
        <dbReference type="ARBA" id="ARBA00022679"/>
    </source>
</evidence>
<dbReference type="PROSITE" id="PS00606">
    <property type="entry name" value="KS3_1"/>
    <property type="match status" value="1"/>
</dbReference>
<keyword evidence="10" id="KW-1185">Reference proteome</keyword>
<evidence type="ECO:0000256" key="1">
    <source>
        <dbReference type="ARBA" id="ARBA00022450"/>
    </source>
</evidence>
<feature type="region of interest" description="Disordered" evidence="5">
    <location>
        <begin position="960"/>
        <end position="980"/>
    </location>
</feature>
<sequence length="1831" mass="192331">MSMRPDALRSWLADRVRERADLGSADVDIDLPLAGLGISSVLAAELAADLSALTGTEVHPAVLFQYPTIRTLADALGGEVSSKRRPAPPPPGGDAMAIIGMSARVPGADSVAELWTLLREGHDPVGEVPSRRWQLDPESLTDAERGVRFAGLLADIESFDAEFFRVPYAEAVRMDPQQRLLLQGAWEALEDGGQVPADLAGTRTGVYVGISNNDYVRRQLGSPQHVHGLTPTGNALSVAANRLSYMFDLRGPSLAVDTACSSSLVAVHLAMRDLRAGMCELAIVAGVNLLVEPDASLALARAGMLAPDGRCKPFDAAANGYVRSEGCVVAVLKPLDRALADGDRVYAVVLGSDVTQDGRTNGLTAPNPAAQEDVLRRAYADARIEPSAVQYVECHGTGTLLGDPIEARALGTVVGAGRPAHQPCLIGSVKSTLGHLESAAGLAGLVKLALSLHHGSIPGTLHFRSGNPHIDFAGLGLEVVADAHDWPAGDRLAAVSSFGFGGTNAHVVLSGAPTGARRVATGQSHHGPYVLPVSARHPESLVAAAHGLADRLAGTDVRDLPAVASALSLRRTHHQWRHAVVGSNVDELVAQLREIETNRPATSQPDRRLVFAFPGQSEHSPEALLALADTMPLVAATLRRCSEIIEDEAGWNLLDVLAQPDADEVLRADTTQAQPATVATQLALAAAWRSLGLRPDGVIGHSLGEVSAAAAAGALSLDQALRVSLVRGRVIKTVTGTGRMLAMAIGPRNAEDIVTAAAGRIAVATVNGPASVVLAGDSTTLEQVRARAETDGILARWVPVDYPSHSPWMSGAAADLTAALADLEPATPVIPFWSSATGGAFTGLLDAAYWGDNLRRPVRFADAAGDMLRAGPVTVVELGTHPVLRTPLAQLAAAAGRPDLAFVATMDRGVEPSRSFRAGLARLYELGVDPQWDQVVGPSDYVPVPTYPWRRKRYWLPRPATRTSGGRGGHPLLGRRLDLPAPSGRRSDRWELELTGEPPSIVAGHVVAGQAVLPGAGYLEMALAAGRQLGIKGPIEIRDARFSAFLPLSDGSGTVQTIAEPNRDNGFTVTIMSKQDDGDWTVNATATVAPAEVVPTTVPDPATARATCFHPLSPSLFYETLRAVGLDYGTGYQLLNDIWSGAGMAVATLAAAPDPEQSCVVDPRSLDGALQLLAAASRVAPDTRPVLLGVRRLVVDANWPTSGEVSAVARLDDTGAAIFVGQQAVLTVDGIAVAAATPPVADAHSHELHCYDIVWRQQENDQTQARELDGSAWVLAGAGDVSDDLAARLRAAGATVRTLDRHNTDLARTFADVHHSGAVDVVYVAGVAAVPDVRETTEEITELAALIKAASFADVEVRGLWVVTAGCQDVGGATQPVRPGPAALWGLVRALPFENATLRAYCVDLDASPTENSMTGLLAELRAPSTETEIALRDGRRYVARFVTAPALDGGDADPGIEPVQPGASYLITGGYGAIGLRVAHWLAALGAAHIGLVGRTPPGEQARETLAELERDGPKIHLFLGDIADPGTAESAAAELRRFAPIKGVAHAAGILADGPLLDMPAAAIESVVRPKVGGALCLDVATAKDDLDWIVHFSSAASVLGSPGQANYCAANAFLDAYGVTQRTSGRRAIVVNWGAWAGPGLAQGVSDGPLLGAYSTLDPDQGIEALSAIVRAGRPRTVVLATDLRHLVRLFPGVVGVARFSELTSADDAVLYGFGLGSQPSSRPTLKQSYIAPRNELERRIVGIWQRSLGFDRIGVHDGFFELGGDSVFANQMVLEVNRTLGVGITAADAFARLTVAYLAELAEQDMLKRLESLTEEEAERLLRSDDR</sequence>
<dbReference type="SUPFAM" id="SSF53901">
    <property type="entry name" value="Thiolase-like"/>
    <property type="match status" value="1"/>
</dbReference>
<dbReference type="InterPro" id="IPR006162">
    <property type="entry name" value="Ppantetheine_attach_site"/>
</dbReference>
<dbReference type="Gene3D" id="3.40.50.720">
    <property type="entry name" value="NAD(P)-binding Rossmann-like Domain"/>
    <property type="match status" value="1"/>
</dbReference>
<evidence type="ECO:0000259" key="6">
    <source>
        <dbReference type="PROSITE" id="PS50075"/>
    </source>
</evidence>
<dbReference type="SUPFAM" id="SSF52151">
    <property type="entry name" value="FabD/lysophospholipase-like"/>
    <property type="match status" value="1"/>
</dbReference>
<dbReference type="GO" id="GO:0071770">
    <property type="term" value="P:DIM/DIP cell wall layer assembly"/>
    <property type="evidence" value="ECO:0007669"/>
    <property type="project" value="TreeGrafter"/>
</dbReference>
<dbReference type="PANTHER" id="PTHR43775">
    <property type="entry name" value="FATTY ACID SYNTHASE"/>
    <property type="match status" value="1"/>
</dbReference>
<dbReference type="SUPFAM" id="SSF55048">
    <property type="entry name" value="Probable ACP-binding domain of malonyl-CoA ACP transacylase"/>
    <property type="match status" value="1"/>
</dbReference>
<comment type="caution">
    <text evidence="9">The sequence shown here is derived from an EMBL/GenBank/DDBJ whole genome shotgun (WGS) entry which is preliminary data.</text>
</comment>
<feature type="active site" description="Proton acceptor; for dehydratase activity" evidence="4">
    <location>
        <position position="1005"/>
    </location>
</feature>
<dbReference type="Pfam" id="PF14765">
    <property type="entry name" value="PS-DH"/>
    <property type="match status" value="1"/>
</dbReference>
<dbReference type="Pfam" id="PF21089">
    <property type="entry name" value="PKS_DH_N"/>
    <property type="match status" value="1"/>
</dbReference>
<feature type="domain" description="Ketosynthase family 3 (KS3)" evidence="7">
    <location>
        <begin position="93"/>
        <end position="511"/>
    </location>
</feature>
<dbReference type="InterPro" id="IPR036291">
    <property type="entry name" value="NAD(P)-bd_dom_sf"/>
</dbReference>
<dbReference type="InterPro" id="IPR050091">
    <property type="entry name" value="PKS_NRPS_Biosynth_Enz"/>
</dbReference>
<dbReference type="Pfam" id="PF02801">
    <property type="entry name" value="Ketoacyl-synt_C"/>
    <property type="match status" value="1"/>
</dbReference>
<dbReference type="PROSITE" id="PS52004">
    <property type="entry name" value="KS3_2"/>
    <property type="match status" value="1"/>
</dbReference>
<feature type="domain" description="Carrier" evidence="6">
    <location>
        <begin position="6"/>
        <end position="80"/>
    </location>
</feature>
<dbReference type="InterPro" id="IPR049900">
    <property type="entry name" value="PKS_mFAS_DH"/>
</dbReference>
<dbReference type="InterPro" id="IPR016039">
    <property type="entry name" value="Thiolase-like"/>
</dbReference>
<protein>
    <submittedName>
        <fullName evidence="9">Phthiocerol/phenolphthiocerol synthesis type-I polyketide synthase D/myxalamid-type polyketide synthase MxaE and MxaD</fullName>
    </submittedName>
</protein>
<dbReference type="Gene3D" id="3.40.47.10">
    <property type="match status" value="1"/>
</dbReference>
<dbReference type="InterPro" id="IPR014030">
    <property type="entry name" value="Ketoacyl_synth_N"/>
</dbReference>
<dbReference type="Gene3D" id="1.10.1200.10">
    <property type="entry name" value="ACP-like"/>
    <property type="match status" value="2"/>
</dbReference>
<dbReference type="Pfam" id="PF00109">
    <property type="entry name" value="ketoacyl-synt"/>
    <property type="match status" value="1"/>
</dbReference>
<dbReference type="InterPro" id="IPR020807">
    <property type="entry name" value="PKS_DH"/>
</dbReference>
<dbReference type="Gene3D" id="3.30.70.3290">
    <property type="match status" value="1"/>
</dbReference>
<dbReference type="GO" id="GO:0004315">
    <property type="term" value="F:3-oxoacyl-[acyl-carrier-protein] synthase activity"/>
    <property type="evidence" value="ECO:0007669"/>
    <property type="project" value="InterPro"/>
</dbReference>
<dbReference type="InterPro" id="IPR009081">
    <property type="entry name" value="PP-bd_ACP"/>
</dbReference>
<dbReference type="CDD" id="cd00833">
    <property type="entry name" value="PKS"/>
    <property type="match status" value="1"/>
</dbReference>
<evidence type="ECO:0000313" key="9">
    <source>
        <dbReference type="EMBL" id="TCO61901.1"/>
    </source>
</evidence>
<dbReference type="InterPro" id="IPR032821">
    <property type="entry name" value="PKS_assoc"/>
</dbReference>
<dbReference type="InterPro" id="IPR018201">
    <property type="entry name" value="Ketoacyl_synth_AS"/>
</dbReference>
<gene>
    <name evidence="9" type="ORF">EV192_10238</name>
</gene>
<dbReference type="Proteomes" id="UP000295680">
    <property type="component" value="Unassembled WGS sequence"/>
</dbReference>
<dbReference type="SMART" id="SM00827">
    <property type="entry name" value="PKS_AT"/>
    <property type="match status" value="1"/>
</dbReference>
<dbReference type="Pfam" id="PF08659">
    <property type="entry name" value="KR"/>
    <property type="match status" value="1"/>
</dbReference>
<dbReference type="InterPro" id="IPR020841">
    <property type="entry name" value="PKS_Beta-ketoAc_synthase_dom"/>
</dbReference>
<evidence type="ECO:0000256" key="2">
    <source>
        <dbReference type="ARBA" id="ARBA00022553"/>
    </source>
</evidence>
<proteinExistence type="predicted"/>
<dbReference type="Gene3D" id="3.10.129.110">
    <property type="entry name" value="Polyketide synthase dehydratase"/>
    <property type="match status" value="1"/>
</dbReference>
<dbReference type="InterPro" id="IPR001227">
    <property type="entry name" value="Ac_transferase_dom_sf"/>
</dbReference>
<dbReference type="InterPro" id="IPR014031">
    <property type="entry name" value="Ketoacyl_synth_C"/>
</dbReference>
<dbReference type="InterPro" id="IPR016035">
    <property type="entry name" value="Acyl_Trfase/lysoPLipase"/>
</dbReference>
<dbReference type="GO" id="GO:0006633">
    <property type="term" value="P:fatty acid biosynthetic process"/>
    <property type="evidence" value="ECO:0007669"/>
    <property type="project" value="InterPro"/>
</dbReference>
<name>A0A4R2JP28_9PSEU</name>
<dbReference type="SUPFAM" id="SSF51735">
    <property type="entry name" value="NAD(P)-binding Rossmann-fold domains"/>
    <property type="match status" value="2"/>
</dbReference>
<dbReference type="EMBL" id="SLWS01000002">
    <property type="protein sequence ID" value="TCO61901.1"/>
    <property type="molecule type" value="Genomic_DNA"/>
</dbReference>
<feature type="region of interest" description="C-terminal hotdog fold" evidence="4">
    <location>
        <begin position="1109"/>
        <end position="1242"/>
    </location>
</feature>
<keyword evidence="3" id="KW-0808">Transferase</keyword>
<dbReference type="PROSITE" id="PS52019">
    <property type="entry name" value="PKS_MFAS_DH"/>
    <property type="match status" value="1"/>
</dbReference>
<organism evidence="9 10">
    <name type="scientific">Actinocrispum wychmicini</name>
    <dbReference type="NCBI Taxonomy" id="1213861"/>
    <lineage>
        <taxon>Bacteria</taxon>
        <taxon>Bacillati</taxon>
        <taxon>Actinomycetota</taxon>
        <taxon>Actinomycetes</taxon>
        <taxon>Pseudonocardiales</taxon>
        <taxon>Pseudonocardiaceae</taxon>
        <taxon>Actinocrispum</taxon>
    </lineage>
</organism>
<dbReference type="PROSITE" id="PS00012">
    <property type="entry name" value="PHOSPHOPANTETHEINE"/>
    <property type="match status" value="1"/>
</dbReference>
<dbReference type="CDD" id="cd08955">
    <property type="entry name" value="KR_2_FAS_SDR_x"/>
    <property type="match status" value="1"/>
</dbReference>
<dbReference type="InterPro" id="IPR014043">
    <property type="entry name" value="Acyl_transferase_dom"/>
</dbReference>
<dbReference type="GO" id="GO:0005886">
    <property type="term" value="C:plasma membrane"/>
    <property type="evidence" value="ECO:0007669"/>
    <property type="project" value="TreeGrafter"/>
</dbReference>
<keyword evidence="2" id="KW-0597">Phosphoprotein</keyword>
<dbReference type="Pfam" id="PF16197">
    <property type="entry name" value="KAsynt_C_assoc"/>
    <property type="match status" value="1"/>
</dbReference>
<feature type="region of interest" description="N-terminal hotdog fold" evidence="4">
    <location>
        <begin position="970"/>
        <end position="1095"/>
    </location>
</feature>
<dbReference type="GO" id="GO:0004312">
    <property type="term" value="F:fatty acid synthase activity"/>
    <property type="evidence" value="ECO:0007669"/>
    <property type="project" value="TreeGrafter"/>
</dbReference>
<feature type="active site" description="Proton donor; for dehydratase activity" evidence="4">
    <location>
        <position position="1167"/>
    </location>
</feature>
<evidence type="ECO:0000256" key="4">
    <source>
        <dbReference type="PROSITE-ProRule" id="PRU01363"/>
    </source>
</evidence>
<dbReference type="GO" id="GO:0005737">
    <property type="term" value="C:cytoplasm"/>
    <property type="evidence" value="ECO:0007669"/>
    <property type="project" value="TreeGrafter"/>
</dbReference>
<dbReference type="SMART" id="SM00822">
    <property type="entry name" value="PKS_KR"/>
    <property type="match status" value="1"/>
</dbReference>
<dbReference type="PROSITE" id="PS50075">
    <property type="entry name" value="CARRIER"/>
    <property type="match status" value="2"/>
</dbReference>
<dbReference type="InterPro" id="IPR036736">
    <property type="entry name" value="ACP-like_sf"/>
</dbReference>
<dbReference type="InterPro" id="IPR013968">
    <property type="entry name" value="PKS_KR"/>
</dbReference>
<evidence type="ECO:0000259" key="8">
    <source>
        <dbReference type="PROSITE" id="PS52019"/>
    </source>
</evidence>
<evidence type="ECO:0000313" key="10">
    <source>
        <dbReference type="Proteomes" id="UP000295680"/>
    </source>
</evidence>
<dbReference type="SUPFAM" id="SSF47336">
    <property type="entry name" value="ACP-like"/>
    <property type="match status" value="2"/>
</dbReference>
<dbReference type="Pfam" id="PF00698">
    <property type="entry name" value="Acyl_transf_1"/>
    <property type="match status" value="1"/>
</dbReference>
<dbReference type="SMART" id="SM00823">
    <property type="entry name" value="PKS_PP"/>
    <property type="match status" value="1"/>
</dbReference>
<keyword evidence="1" id="KW-0596">Phosphopantetheine</keyword>
<evidence type="ECO:0000259" key="7">
    <source>
        <dbReference type="PROSITE" id="PS52004"/>
    </source>
</evidence>
<dbReference type="InterPro" id="IPR016036">
    <property type="entry name" value="Malonyl_transacylase_ACP-bd"/>
</dbReference>
<dbReference type="Gene3D" id="3.40.366.10">
    <property type="entry name" value="Malonyl-Coenzyme A Acyl Carrier Protein, domain 2"/>
    <property type="match status" value="1"/>
</dbReference>
<dbReference type="SMART" id="SM00826">
    <property type="entry name" value="PKS_DH"/>
    <property type="match status" value="1"/>
</dbReference>
<dbReference type="InterPro" id="IPR020806">
    <property type="entry name" value="PKS_PP-bd"/>
</dbReference>
<dbReference type="InterPro" id="IPR057326">
    <property type="entry name" value="KR_dom"/>
</dbReference>
<evidence type="ECO:0000256" key="5">
    <source>
        <dbReference type="SAM" id="MobiDB-lite"/>
    </source>
</evidence>
<reference evidence="9 10" key="1">
    <citation type="submission" date="2019-03" db="EMBL/GenBank/DDBJ databases">
        <title>Genomic Encyclopedia of Type Strains, Phase IV (KMG-IV): sequencing the most valuable type-strain genomes for metagenomic binning, comparative biology and taxonomic classification.</title>
        <authorList>
            <person name="Goeker M."/>
        </authorList>
    </citation>
    <scope>NUCLEOTIDE SEQUENCE [LARGE SCALE GENOMIC DNA]</scope>
    <source>
        <strain evidence="9 10">DSM 45934</strain>
    </source>
</reference>